<evidence type="ECO:0000256" key="1">
    <source>
        <dbReference type="SAM" id="SignalP"/>
    </source>
</evidence>
<dbReference type="RefSeq" id="WP_127744394.1">
    <property type="nucleotide sequence ID" value="NZ_SACN01000001.1"/>
</dbReference>
<sequence>MNNRRAFAIAAILSLAAFAGPAQANADFNGAGQQAELDCEGGAVDINGANNTLVIHGSCTRLTLQGAGNRITINLAKQASISITGADNDIRWKAAPTTKPKITSVGVGNKIYRAK</sequence>
<dbReference type="Proteomes" id="UP000282971">
    <property type="component" value="Unassembled WGS sequence"/>
</dbReference>
<organism evidence="2 3">
    <name type="scientific">Sphingomonas crocodyli</name>
    <dbReference type="NCBI Taxonomy" id="1979270"/>
    <lineage>
        <taxon>Bacteria</taxon>
        <taxon>Pseudomonadati</taxon>
        <taxon>Pseudomonadota</taxon>
        <taxon>Alphaproteobacteria</taxon>
        <taxon>Sphingomonadales</taxon>
        <taxon>Sphingomonadaceae</taxon>
        <taxon>Sphingomonas</taxon>
    </lineage>
</organism>
<proteinExistence type="predicted"/>
<dbReference type="EMBL" id="SACN01000001">
    <property type="protein sequence ID" value="RVT94819.1"/>
    <property type="molecule type" value="Genomic_DNA"/>
</dbReference>
<evidence type="ECO:0000313" key="2">
    <source>
        <dbReference type="EMBL" id="RVT94819.1"/>
    </source>
</evidence>
<comment type="caution">
    <text evidence="2">The sequence shown here is derived from an EMBL/GenBank/DDBJ whole genome shotgun (WGS) entry which is preliminary data.</text>
</comment>
<keyword evidence="1" id="KW-0732">Signal</keyword>
<dbReference type="InterPro" id="IPR021417">
    <property type="entry name" value="DUF3060"/>
</dbReference>
<dbReference type="AlphaFoldDB" id="A0A437MAZ4"/>
<gene>
    <name evidence="2" type="ORF">EOD43_13650</name>
</gene>
<protein>
    <submittedName>
        <fullName evidence="2">DUF3060 domain-containing protein</fullName>
    </submittedName>
</protein>
<dbReference type="OrthoDB" id="7584397at2"/>
<reference evidence="2 3" key="1">
    <citation type="submission" date="2019-01" db="EMBL/GenBank/DDBJ databases">
        <authorList>
            <person name="Chen W.-M."/>
        </authorList>
    </citation>
    <scope>NUCLEOTIDE SEQUENCE [LARGE SCALE GENOMIC DNA]</scope>
    <source>
        <strain evidence="2 3">CCP-7</strain>
    </source>
</reference>
<keyword evidence="3" id="KW-1185">Reference proteome</keyword>
<feature type="signal peptide" evidence="1">
    <location>
        <begin position="1"/>
        <end position="24"/>
    </location>
</feature>
<accession>A0A437MAZ4</accession>
<evidence type="ECO:0000313" key="3">
    <source>
        <dbReference type="Proteomes" id="UP000282971"/>
    </source>
</evidence>
<feature type="chain" id="PRO_5019299386" evidence="1">
    <location>
        <begin position="25"/>
        <end position="115"/>
    </location>
</feature>
<dbReference type="Pfam" id="PF11259">
    <property type="entry name" value="DUF3060"/>
    <property type="match status" value="1"/>
</dbReference>
<name>A0A437MAZ4_9SPHN</name>